<feature type="DNA-binding region" description="H-T-H motif" evidence="4">
    <location>
        <begin position="32"/>
        <end position="51"/>
    </location>
</feature>
<dbReference type="PROSITE" id="PS50977">
    <property type="entry name" value="HTH_TETR_2"/>
    <property type="match status" value="1"/>
</dbReference>
<sequence>MNGFEKRTKMKKDNILSTAFHLFANQGLQQVSIQHIAKEAEVSQVTIYNYFGSKDQLFIEAVKHYAISKMETFQEMLENEELTFEDKIKELIAIKQDSMSQLNLEVIQALISDKPELEEFMQEFTEQYSLPSFLTLLDQGKAEGYIKQDISLEMLMFYIDMYSQAVRKRQDMFESHEAIQQFTEQTLNLFFYGLTGK</sequence>
<dbReference type="PANTHER" id="PTHR47506:SF6">
    <property type="entry name" value="HTH-TYPE TRANSCRIPTIONAL REPRESSOR NEMR"/>
    <property type="match status" value="1"/>
</dbReference>
<evidence type="ECO:0000259" key="5">
    <source>
        <dbReference type="PROSITE" id="PS50977"/>
    </source>
</evidence>
<dbReference type="InterPro" id="IPR036271">
    <property type="entry name" value="Tet_transcr_reg_TetR-rel_C_sf"/>
</dbReference>
<evidence type="ECO:0000313" key="7">
    <source>
        <dbReference type="Proteomes" id="UP001589836"/>
    </source>
</evidence>
<reference evidence="6 7" key="1">
    <citation type="submission" date="2024-09" db="EMBL/GenBank/DDBJ databases">
        <authorList>
            <person name="Sun Q."/>
            <person name="Mori K."/>
        </authorList>
    </citation>
    <scope>NUCLEOTIDE SEQUENCE [LARGE SCALE GENOMIC DNA]</scope>
    <source>
        <strain evidence="6 7">NCAIM B.02529</strain>
    </source>
</reference>
<gene>
    <name evidence="6" type="ORF">ACFFGV_07210</name>
</gene>
<name>A0ABV6LLT4_9BACI</name>
<protein>
    <submittedName>
        <fullName evidence="6">TetR/AcrR family transcriptional regulator</fullName>
    </submittedName>
</protein>
<dbReference type="Pfam" id="PF00440">
    <property type="entry name" value="TetR_N"/>
    <property type="match status" value="1"/>
</dbReference>
<evidence type="ECO:0000313" key="6">
    <source>
        <dbReference type="EMBL" id="MFC0523370.1"/>
    </source>
</evidence>
<keyword evidence="1" id="KW-0805">Transcription regulation</keyword>
<keyword evidence="2 4" id="KW-0238">DNA-binding</keyword>
<dbReference type="PRINTS" id="PR00455">
    <property type="entry name" value="HTHTETR"/>
</dbReference>
<keyword evidence="7" id="KW-1185">Reference proteome</keyword>
<feature type="domain" description="HTH tetR-type" evidence="5">
    <location>
        <begin position="9"/>
        <end position="69"/>
    </location>
</feature>
<dbReference type="SUPFAM" id="SSF46689">
    <property type="entry name" value="Homeodomain-like"/>
    <property type="match status" value="1"/>
</dbReference>
<dbReference type="PANTHER" id="PTHR47506">
    <property type="entry name" value="TRANSCRIPTIONAL REGULATORY PROTEIN"/>
    <property type="match status" value="1"/>
</dbReference>
<dbReference type="RefSeq" id="WP_377346086.1">
    <property type="nucleotide sequence ID" value="NZ_JBHLTP010000004.1"/>
</dbReference>
<dbReference type="EMBL" id="JBHLTP010000004">
    <property type="protein sequence ID" value="MFC0523370.1"/>
    <property type="molecule type" value="Genomic_DNA"/>
</dbReference>
<keyword evidence="3" id="KW-0804">Transcription</keyword>
<comment type="caution">
    <text evidence="6">The sequence shown here is derived from an EMBL/GenBank/DDBJ whole genome shotgun (WGS) entry which is preliminary data.</text>
</comment>
<dbReference type="InterPro" id="IPR009057">
    <property type="entry name" value="Homeodomain-like_sf"/>
</dbReference>
<evidence type="ECO:0000256" key="3">
    <source>
        <dbReference type="ARBA" id="ARBA00023163"/>
    </source>
</evidence>
<evidence type="ECO:0000256" key="4">
    <source>
        <dbReference type="PROSITE-ProRule" id="PRU00335"/>
    </source>
</evidence>
<proteinExistence type="predicted"/>
<evidence type="ECO:0000256" key="1">
    <source>
        <dbReference type="ARBA" id="ARBA00023015"/>
    </source>
</evidence>
<organism evidence="6 7">
    <name type="scientific">Pontibacillus salicampi</name>
    <dbReference type="NCBI Taxonomy" id="1449801"/>
    <lineage>
        <taxon>Bacteria</taxon>
        <taxon>Bacillati</taxon>
        <taxon>Bacillota</taxon>
        <taxon>Bacilli</taxon>
        <taxon>Bacillales</taxon>
        <taxon>Bacillaceae</taxon>
        <taxon>Pontibacillus</taxon>
    </lineage>
</organism>
<evidence type="ECO:0000256" key="2">
    <source>
        <dbReference type="ARBA" id="ARBA00023125"/>
    </source>
</evidence>
<dbReference type="Gene3D" id="1.10.357.10">
    <property type="entry name" value="Tetracycline Repressor, domain 2"/>
    <property type="match status" value="1"/>
</dbReference>
<dbReference type="InterPro" id="IPR001647">
    <property type="entry name" value="HTH_TetR"/>
</dbReference>
<accession>A0ABV6LLT4</accession>
<dbReference type="SUPFAM" id="SSF48498">
    <property type="entry name" value="Tetracyclin repressor-like, C-terminal domain"/>
    <property type="match status" value="1"/>
</dbReference>
<dbReference type="Proteomes" id="UP001589836">
    <property type="component" value="Unassembled WGS sequence"/>
</dbReference>